<sequence>MIKVKFSLIERLLMPLILSILMTCVISFVSSIKALGFSGLSLSGWLQAWLWSWVIAFPTLLLVLPLVKQMTQTLLQRLKRAQNATQYSQRPME</sequence>
<name>A0A0M2VAZ9_9GAMM</name>
<reference evidence="2 3" key="1">
    <citation type="submission" date="2015-03" db="EMBL/GenBank/DDBJ databases">
        <title>Draft genome sequences of two protease-producing strains of Arsukibacterium isolated from two cold and alkaline environments.</title>
        <authorList>
            <person name="Lylloff J.E."/>
            <person name="Skov L.B."/>
            <person name="Jepsen M."/>
            <person name="Hallin P.F."/>
            <person name="Sorensen S.J."/>
            <person name="Stougaard P."/>
            <person name="Glaring M.A."/>
        </authorList>
    </citation>
    <scope>NUCLEOTIDE SEQUENCE [LARGE SCALE GENOMIC DNA]</scope>
    <source>
        <strain evidence="2 3">GCM72</strain>
    </source>
</reference>
<gene>
    <name evidence="2" type="ORF">WG68_02270</name>
</gene>
<dbReference type="OrthoDB" id="4557675at2"/>
<dbReference type="STRING" id="336831.WG68_02270"/>
<dbReference type="InterPro" id="IPR021529">
    <property type="entry name" value="DUF2798"/>
</dbReference>
<keyword evidence="1" id="KW-0472">Membrane</keyword>
<proteinExistence type="predicted"/>
<dbReference type="Proteomes" id="UP000034228">
    <property type="component" value="Unassembled WGS sequence"/>
</dbReference>
<dbReference type="Pfam" id="PF11391">
    <property type="entry name" value="DUF2798"/>
    <property type="match status" value="1"/>
</dbReference>
<evidence type="ECO:0000313" key="3">
    <source>
        <dbReference type="Proteomes" id="UP000034228"/>
    </source>
</evidence>
<feature type="transmembrane region" description="Helical" evidence="1">
    <location>
        <begin position="48"/>
        <end position="67"/>
    </location>
</feature>
<keyword evidence="1" id="KW-0812">Transmembrane</keyword>
<keyword evidence="1" id="KW-1133">Transmembrane helix</keyword>
<dbReference type="EMBL" id="LAHO01000002">
    <property type="protein sequence ID" value="KKO46795.1"/>
    <property type="molecule type" value="Genomic_DNA"/>
</dbReference>
<dbReference type="RefSeq" id="WP_046556042.1">
    <property type="nucleotide sequence ID" value="NZ_LAHO01000002.1"/>
</dbReference>
<evidence type="ECO:0000313" key="2">
    <source>
        <dbReference type="EMBL" id="KKO46795.1"/>
    </source>
</evidence>
<organism evidence="2 3">
    <name type="scientific">Arsukibacterium ikkense</name>
    <dbReference type="NCBI Taxonomy" id="336831"/>
    <lineage>
        <taxon>Bacteria</taxon>
        <taxon>Pseudomonadati</taxon>
        <taxon>Pseudomonadota</taxon>
        <taxon>Gammaproteobacteria</taxon>
        <taxon>Chromatiales</taxon>
        <taxon>Chromatiaceae</taxon>
        <taxon>Arsukibacterium</taxon>
    </lineage>
</organism>
<comment type="caution">
    <text evidence="2">The sequence shown here is derived from an EMBL/GenBank/DDBJ whole genome shotgun (WGS) entry which is preliminary data.</text>
</comment>
<evidence type="ECO:0000256" key="1">
    <source>
        <dbReference type="SAM" id="Phobius"/>
    </source>
</evidence>
<keyword evidence="3" id="KW-1185">Reference proteome</keyword>
<dbReference type="AlphaFoldDB" id="A0A0M2VAZ9"/>
<evidence type="ECO:0008006" key="4">
    <source>
        <dbReference type="Google" id="ProtNLM"/>
    </source>
</evidence>
<accession>A0A0M2VAZ9</accession>
<feature type="transmembrane region" description="Helical" evidence="1">
    <location>
        <begin position="12"/>
        <end position="36"/>
    </location>
</feature>
<protein>
    <recommendedName>
        <fullName evidence="4">DUF2798 domain-containing protein</fullName>
    </recommendedName>
</protein>